<dbReference type="InterPro" id="IPR008254">
    <property type="entry name" value="Flavodoxin/NO_synth"/>
</dbReference>
<dbReference type="InterPro" id="IPR001094">
    <property type="entry name" value="Flavdoxin-like"/>
</dbReference>
<sequence>MAKVLIVFGSTTGNTEGVAENIEKVLSGGGASVTLRNAADVTADGLTTGYDLVLFGCSTWGEEDVELQDDFVPLYENLEKADLSGKKVAVFGCGDTSYTHFCGAVDAIEKKAEGLGANIVTGSLKIDGEPVAADVEAWAKEVLAVA</sequence>
<dbReference type="RefSeq" id="WP_066604709.1">
    <property type="nucleotide sequence ID" value="NZ_CP014230.1"/>
</dbReference>
<dbReference type="NCBIfam" id="TIGR01753">
    <property type="entry name" value="flav_short"/>
    <property type="match status" value="1"/>
</dbReference>
<comment type="function">
    <text evidence="8">Low-potential electron donor to a number of redox enzymes.</text>
</comment>
<dbReference type="GO" id="GO:0009055">
    <property type="term" value="F:electron transfer activity"/>
    <property type="evidence" value="ECO:0007669"/>
    <property type="project" value="UniProtKB-UniRule"/>
</dbReference>
<comment type="cofactor">
    <cofactor evidence="1 8">
        <name>FMN</name>
        <dbReference type="ChEBI" id="CHEBI:58210"/>
    </cofactor>
</comment>
<keyword evidence="11" id="KW-1185">Reference proteome</keyword>
<evidence type="ECO:0000256" key="1">
    <source>
        <dbReference type="ARBA" id="ARBA00001917"/>
    </source>
</evidence>
<dbReference type="Gene3D" id="3.40.50.360">
    <property type="match status" value="1"/>
</dbReference>
<dbReference type="PRINTS" id="PR00369">
    <property type="entry name" value="FLAVODOXIN"/>
</dbReference>
<feature type="domain" description="Flavodoxin-like" evidence="9">
    <location>
        <begin position="4"/>
        <end position="143"/>
    </location>
</feature>
<dbReference type="OrthoDB" id="9790745at2"/>
<dbReference type="KEGG" id="doa:AXF15_06045"/>
<evidence type="ECO:0000313" key="11">
    <source>
        <dbReference type="Proteomes" id="UP000063964"/>
    </source>
</evidence>
<keyword evidence="6 8" id="KW-0288">FMN</keyword>
<evidence type="ECO:0000256" key="8">
    <source>
        <dbReference type="RuleBase" id="RU367037"/>
    </source>
</evidence>
<proteinExistence type="inferred from homology"/>
<dbReference type="AlphaFoldDB" id="A0A0X8JPY1"/>
<evidence type="ECO:0000256" key="4">
    <source>
        <dbReference type="ARBA" id="ARBA00022448"/>
    </source>
</evidence>
<keyword evidence="4 8" id="KW-0813">Transport</keyword>
<dbReference type="SUPFAM" id="SSF52218">
    <property type="entry name" value="Flavoproteins"/>
    <property type="match status" value="1"/>
</dbReference>
<evidence type="ECO:0000313" key="10">
    <source>
        <dbReference type="EMBL" id="AMD92707.1"/>
    </source>
</evidence>
<keyword evidence="5 8" id="KW-0285">Flavoprotein</keyword>
<dbReference type="EMBL" id="CP014230">
    <property type="protein sequence ID" value="AMD92707.1"/>
    <property type="molecule type" value="Genomic_DNA"/>
</dbReference>
<accession>A0A0X8JPY1</accession>
<gene>
    <name evidence="10" type="ORF">AXF15_06045</name>
</gene>
<dbReference type="InterPro" id="IPR050619">
    <property type="entry name" value="Flavodoxin"/>
</dbReference>
<evidence type="ECO:0000256" key="5">
    <source>
        <dbReference type="ARBA" id="ARBA00022630"/>
    </source>
</evidence>
<dbReference type="GO" id="GO:0010181">
    <property type="term" value="F:FMN binding"/>
    <property type="evidence" value="ECO:0007669"/>
    <property type="project" value="UniProtKB-UniRule"/>
</dbReference>
<dbReference type="Proteomes" id="UP000063964">
    <property type="component" value="Chromosome"/>
</dbReference>
<dbReference type="PROSITE" id="PS50902">
    <property type="entry name" value="FLAVODOXIN_LIKE"/>
    <property type="match status" value="1"/>
</dbReference>
<organism evidence="10 11">
    <name type="scientific">Desulfomicrobium orale DSM 12838</name>
    <dbReference type="NCBI Taxonomy" id="888061"/>
    <lineage>
        <taxon>Bacteria</taxon>
        <taxon>Pseudomonadati</taxon>
        <taxon>Thermodesulfobacteriota</taxon>
        <taxon>Desulfovibrionia</taxon>
        <taxon>Desulfovibrionales</taxon>
        <taxon>Desulfomicrobiaceae</taxon>
        <taxon>Desulfomicrobium</taxon>
    </lineage>
</organism>
<dbReference type="PANTHER" id="PTHR42809">
    <property type="entry name" value="FLAVODOXIN 2"/>
    <property type="match status" value="1"/>
</dbReference>
<comment type="similarity">
    <text evidence="2 8">Belongs to the flavodoxin family.</text>
</comment>
<evidence type="ECO:0000256" key="7">
    <source>
        <dbReference type="ARBA" id="ARBA00022982"/>
    </source>
</evidence>
<evidence type="ECO:0000256" key="2">
    <source>
        <dbReference type="ARBA" id="ARBA00005267"/>
    </source>
</evidence>
<dbReference type="PROSITE" id="PS00201">
    <property type="entry name" value="FLAVODOXIN"/>
    <property type="match status" value="1"/>
</dbReference>
<dbReference type="InterPro" id="IPR010087">
    <property type="entry name" value="Flav_short"/>
</dbReference>
<dbReference type="Pfam" id="PF00258">
    <property type="entry name" value="Flavodoxin_1"/>
    <property type="match status" value="1"/>
</dbReference>
<dbReference type="InterPro" id="IPR001226">
    <property type="entry name" value="Flavodoxin_CS"/>
</dbReference>
<dbReference type="STRING" id="888061.AXF15_06045"/>
<name>A0A0X8JPY1_9BACT</name>
<evidence type="ECO:0000256" key="3">
    <source>
        <dbReference type="ARBA" id="ARBA00017869"/>
    </source>
</evidence>
<reference evidence="11" key="1">
    <citation type="submission" date="2016-02" db="EMBL/GenBank/DDBJ databases">
        <authorList>
            <person name="Holder M.E."/>
            <person name="Ajami N.J."/>
            <person name="Petrosino J.F."/>
        </authorList>
    </citation>
    <scope>NUCLEOTIDE SEQUENCE [LARGE SCALE GENOMIC DNA]</scope>
    <source>
        <strain evidence="11">DSM 12838</strain>
    </source>
</reference>
<evidence type="ECO:0000256" key="6">
    <source>
        <dbReference type="ARBA" id="ARBA00022643"/>
    </source>
</evidence>
<evidence type="ECO:0000259" key="9">
    <source>
        <dbReference type="PROSITE" id="PS50902"/>
    </source>
</evidence>
<keyword evidence="7 8" id="KW-0249">Electron transport</keyword>
<dbReference type="PANTHER" id="PTHR42809:SF1">
    <property type="entry name" value="FLAVODOXIN 1"/>
    <property type="match status" value="1"/>
</dbReference>
<dbReference type="InterPro" id="IPR029039">
    <property type="entry name" value="Flavoprotein-like_sf"/>
</dbReference>
<protein>
    <recommendedName>
        <fullName evidence="3 8">Flavodoxin</fullName>
    </recommendedName>
</protein>